<sequence length="82" mass="9214">MNGLKRILVIGIVSCLVMPLAGCESIKTPTHPVSCKPVAPMLEWYYADDEGGVYYPKRSVDNLMIYIEQLNDCIDYYNINPG</sequence>
<dbReference type="AlphaFoldDB" id="A0AAJ4LVT7"/>
<organism evidence="1 2">
    <name type="scientific">Vibrio navarrensis</name>
    <dbReference type="NCBI Taxonomy" id="29495"/>
    <lineage>
        <taxon>Bacteria</taxon>
        <taxon>Pseudomonadati</taxon>
        <taxon>Pseudomonadota</taxon>
        <taxon>Gammaproteobacteria</taxon>
        <taxon>Vibrionales</taxon>
        <taxon>Vibrionaceae</taxon>
        <taxon>Vibrio</taxon>
    </lineage>
</organism>
<dbReference type="Proteomes" id="UP000594435">
    <property type="component" value="Chromosome 1"/>
</dbReference>
<name>A0AAJ4LVT7_9VIBR</name>
<evidence type="ECO:0000313" key="2">
    <source>
        <dbReference type="Proteomes" id="UP000594435"/>
    </source>
</evidence>
<proteinExistence type="predicted"/>
<gene>
    <name evidence="1" type="ORF">I3X05_06690</name>
</gene>
<accession>A0AAJ4LVT7</accession>
<evidence type="ECO:0000313" key="1">
    <source>
        <dbReference type="EMBL" id="QPL54804.1"/>
    </source>
</evidence>
<protein>
    <submittedName>
        <fullName evidence="1">Uncharacterized protein</fullName>
    </submittedName>
</protein>
<reference evidence="1 2" key="1">
    <citation type="submission" date="2020-11" db="EMBL/GenBank/DDBJ databases">
        <title>Complete and Circularized Genome Assembly of a human isolate of Vibrio navarrensis biotype pommerensis with MiSeq and MinION Sequence Data.</title>
        <authorList>
            <person name="Schwartz K."/>
            <person name="Borowiak M."/>
            <person name="Deneke C."/>
            <person name="Balau V."/>
            <person name="Metelmann C."/>
            <person name="Strauch E."/>
        </authorList>
    </citation>
    <scope>NUCLEOTIDE SEQUENCE [LARGE SCALE GENOMIC DNA]</scope>
    <source>
        <strain evidence="1 2">20-VB00237</strain>
    </source>
</reference>
<dbReference type="EMBL" id="CP065217">
    <property type="protein sequence ID" value="QPL54804.1"/>
    <property type="molecule type" value="Genomic_DNA"/>
</dbReference>